<keyword evidence="1" id="KW-0812">Transmembrane</keyword>
<dbReference type="Proteomes" id="UP001139414">
    <property type="component" value="Unassembled WGS sequence"/>
</dbReference>
<accession>A0A9X1LJA2</accession>
<dbReference type="SUPFAM" id="SSF55961">
    <property type="entry name" value="Bet v1-like"/>
    <property type="match status" value="1"/>
</dbReference>
<dbReference type="InterPro" id="IPR010499">
    <property type="entry name" value="AraC_E-bd"/>
</dbReference>
<keyword evidence="1" id="KW-1133">Transmembrane helix</keyword>
<organism evidence="3 4">
    <name type="scientific">Christiangramia sediminis</name>
    <dbReference type="NCBI Taxonomy" id="2881336"/>
    <lineage>
        <taxon>Bacteria</taxon>
        <taxon>Pseudomonadati</taxon>
        <taxon>Bacteroidota</taxon>
        <taxon>Flavobacteriia</taxon>
        <taxon>Flavobacteriales</taxon>
        <taxon>Flavobacteriaceae</taxon>
        <taxon>Christiangramia</taxon>
    </lineage>
</organism>
<dbReference type="InterPro" id="IPR023393">
    <property type="entry name" value="START-like_dom_sf"/>
</dbReference>
<dbReference type="SUPFAM" id="SSF55136">
    <property type="entry name" value="Probable bacterial effector-binding domain"/>
    <property type="match status" value="1"/>
</dbReference>
<gene>
    <name evidence="3" type="ORF">LGQ90_08935</name>
</gene>
<dbReference type="AlphaFoldDB" id="A0A9X1LJA2"/>
<feature type="domain" description="AraC effector-binding" evidence="2">
    <location>
        <begin position="184"/>
        <end position="343"/>
    </location>
</feature>
<keyword evidence="1" id="KW-0472">Membrane</keyword>
<evidence type="ECO:0000256" key="1">
    <source>
        <dbReference type="SAM" id="Phobius"/>
    </source>
</evidence>
<dbReference type="Pfam" id="PF10604">
    <property type="entry name" value="Polyketide_cyc2"/>
    <property type="match status" value="1"/>
</dbReference>
<comment type="caution">
    <text evidence="3">The sequence shown here is derived from an EMBL/GenBank/DDBJ whole genome shotgun (WGS) entry which is preliminary data.</text>
</comment>
<dbReference type="Pfam" id="PF06445">
    <property type="entry name" value="GyrI-like"/>
    <property type="match status" value="1"/>
</dbReference>
<evidence type="ECO:0000259" key="2">
    <source>
        <dbReference type="SMART" id="SM00871"/>
    </source>
</evidence>
<dbReference type="InterPro" id="IPR019587">
    <property type="entry name" value="Polyketide_cyclase/dehydratase"/>
</dbReference>
<proteinExistence type="predicted"/>
<dbReference type="RefSeq" id="WP_229340273.1">
    <property type="nucleotide sequence ID" value="NZ_JAJBZG010000004.1"/>
</dbReference>
<evidence type="ECO:0000313" key="3">
    <source>
        <dbReference type="EMBL" id="MCB7481382.1"/>
    </source>
</evidence>
<dbReference type="Gene3D" id="3.30.530.20">
    <property type="match status" value="1"/>
</dbReference>
<dbReference type="CDD" id="cd07818">
    <property type="entry name" value="SRPBCC_1"/>
    <property type="match status" value="1"/>
</dbReference>
<dbReference type="InterPro" id="IPR029442">
    <property type="entry name" value="GyrI-like"/>
</dbReference>
<dbReference type="SMART" id="SM00871">
    <property type="entry name" value="AraC_E_bind"/>
    <property type="match status" value="1"/>
</dbReference>
<evidence type="ECO:0000313" key="4">
    <source>
        <dbReference type="Proteomes" id="UP001139414"/>
    </source>
</evidence>
<protein>
    <submittedName>
        <fullName evidence="3">SRPBCC family protein</fullName>
    </submittedName>
</protein>
<sequence length="351" mass="40124">MKIFKYLLFLTLIFIIGASIYIATKDGKFQVEKRLMMEAPQEVVFNEVNDFTTWKDWEPWSQEADDMIIEYGEKTSGEGASYSWQSEEMGEGEMITKKANPHSSLEQEITFITPFGESTSEVYWKFEPQGDSTLVTWGMIGEQSFMEKAAFIFQEQSLAEMMQPMFTKGLNNLQEEIRLKMDSYSINIDGVTQHGGGYYMYITSASKISQVNNRMEKMITEVGNFMTSNNIEQIGKPFILYNEWNEEQGTAIYSAAYFTPSEVVTTAESSVLNGFMPNQRTLKTTLKGDYENLKEAWDSSYAYLQKNGLKADENAKAFEVYLTGPNDNANPAEWITQIYIPLEQVKAENND</sequence>
<keyword evidence="4" id="KW-1185">Reference proteome</keyword>
<dbReference type="EMBL" id="JAJBZG010000004">
    <property type="protein sequence ID" value="MCB7481382.1"/>
    <property type="molecule type" value="Genomic_DNA"/>
</dbReference>
<dbReference type="Gene3D" id="3.20.80.10">
    <property type="entry name" value="Regulatory factor, effector binding domain"/>
    <property type="match status" value="1"/>
</dbReference>
<name>A0A9X1LJA2_9FLAO</name>
<reference evidence="3" key="1">
    <citation type="submission" date="2021-10" db="EMBL/GenBank/DDBJ databases">
        <title>Gramella sp. ASW11-100T, isolated from marine sediment.</title>
        <authorList>
            <person name="Xia C."/>
        </authorList>
    </citation>
    <scope>NUCLEOTIDE SEQUENCE</scope>
    <source>
        <strain evidence="3">ASW11-100</strain>
    </source>
</reference>
<dbReference type="InterPro" id="IPR011256">
    <property type="entry name" value="Reg_factor_effector_dom_sf"/>
</dbReference>
<feature type="transmembrane region" description="Helical" evidence="1">
    <location>
        <begin position="6"/>
        <end position="24"/>
    </location>
</feature>